<proteinExistence type="predicted"/>
<accession>A0ACC1MY49</accession>
<protein>
    <submittedName>
        <fullName evidence="1">Uncharacterized protein</fullName>
    </submittedName>
</protein>
<keyword evidence="2" id="KW-1185">Reference proteome</keyword>
<name>A0ACC1MY49_9APHY</name>
<sequence>MEPVPTPSRWIHHRREDPMDTSSRIIELRRPPSRPGWKQNVACKCLEVREVATRALLAVKMSNLRNVHRGVRPRWQHTDLQLLGCAVRCSGEQPIWAADRLGPHGFPNSAVASLEAAGREQDFTEHPAKGQKYLLLRALCITNCRATSASYLGGCQSEKLN</sequence>
<reference evidence="1" key="1">
    <citation type="submission" date="2022-08" db="EMBL/GenBank/DDBJ databases">
        <title>Genome Sequence of Pycnoporus sanguineus.</title>
        <authorList>
            <person name="Buettner E."/>
        </authorList>
    </citation>
    <scope>NUCLEOTIDE SEQUENCE</scope>
    <source>
        <strain evidence="1">CG-C14</strain>
    </source>
</reference>
<dbReference type="Proteomes" id="UP001144978">
    <property type="component" value="Unassembled WGS sequence"/>
</dbReference>
<organism evidence="1 2">
    <name type="scientific">Trametes sanguinea</name>
    <dbReference type="NCBI Taxonomy" id="158606"/>
    <lineage>
        <taxon>Eukaryota</taxon>
        <taxon>Fungi</taxon>
        <taxon>Dikarya</taxon>
        <taxon>Basidiomycota</taxon>
        <taxon>Agaricomycotina</taxon>
        <taxon>Agaricomycetes</taxon>
        <taxon>Polyporales</taxon>
        <taxon>Polyporaceae</taxon>
        <taxon>Trametes</taxon>
    </lineage>
</organism>
<evidence type="ECO:0000313" key="2">
    <source>
        <dbReference type="Proteomes" id="UP001144978"/>
    </source>
</evidence>
<evidence type="ECO:0000313" key="1">
    <source>
        <dbReference type="EMBL" id="KAJ2971945.1"/>
    </source>
</evidence>
<gene>
    <name evidence="1" type="ORF">NUW54_g12376</name>
</gene>
<comment type="caution">
    <text evidence="1">The sequence shown here is derived from an EMBL/GenBank/DDBJ whole genome shotgun (WGS) entry which is preliminary data.</text>
</comment>
<dbReference type="EMBL" id="JANSHE010005247">
    <property type="protein sequence ID" value="KAJ2971945.1"/>
    <property type="molecule type" value="Genomic_DNA"/>
</dbReference>